<name>A0A0E3S852_9EURY</name>
<evidence type="ECO:0000256" key="4">
    <source>
        <dbReference type="ARBA" id="ARBA00021495"/>
    </source>
</evidence>
<dbReference type="InterPro" id="IPR010808">
    <property type="entry name" value="CheA_P2-bd"/>
</dbReference>
<evidence type="ECO:0000256" key="7">
    <source>
        <dbReference type="ARBA" id="ARBA00022553"/>
    </source>
</evidence>
<feature type="domain" description="HPt" evidence="17">
    <location>
        <begin position="1"/>
        <end position="103"/>
    </location>
</feature>
<evidence type="ECO:0000256" key="1">
    <source>
        <dbReference type="ARBA" id="ARBA00000085"/>
    </source>
</evidence>
<dbReference type="SUPFAM" id="SSF50341">
    <property type="entry name" value="CheW-like"/>
    <property type="match status" value="1"/>
</dbReference>
<dbReference type="HOGENOM" id="CLU_000650_3_1_2"/>
<dbReference type="EMBL" id="CP009516">
    <property type="protein sequence ID" value="AKB77634.1"/>
    <property type="molecule type" value="Genomic_DNA"/>
</dbReference>
<dbReference type="InterPro" id="IPR035891">
    <property type="entry name" value="CheY-binding_CheA"/>
</dbReference>
<dbReference type="Pfam" id="PF07194">
    <property type="entry name" value="P2"/>
    <property type="match status" value="2"/>
</dbReference>
<feature type="modified residue" description="Phosphohistidine" evidence="13">
    <location>
        <position position="46"/>
    </location>
</feature>
<dbReference type="InterPro" id="IPR036097">
    <property type="entry name" value="HisK_dim/P_sf"/>
</dbReference>
<dbReference type="InterPro" id="IPR037052">
    <property type="entry name" value="CheA-like_P2_sf"/>
</dbReference>
<sequence length="969" mass="108105">MESDMAAYKNDFLQETYECLDIYNQSFVDLENGDAAAIDEIFRITHTIKGMAGFLGYSSLEHLCHNMEEVLCGIKNGDIEIDGELVDILLSTVDRITDIVKQIESADNDNVKIDDLIEAFKNYDKSKNEEHTSLCTLSAEKEVSSPTTMSTRQPEENVFSISECQEKPENEKTCSLDNCNLILDIILVKDCVMKGLRASLIIESLKDISKLAKTEPDENEMDNSFDGHFKVFLSGDRDKVEGLMDRIPEIEQFDISEIEPSNSECFDVMEQRSTCSPYDCNLVLDVTIVKDCVMKGLRASLIIESLRDVCSIASTDPDENELDNNFDGHLKVFLSGDRSKIEGLMDRISEIECFDISEVKPLNAACNEEIKCNIPVEEETLSDASSTSSFIREDPAASAANNPSSFHSCICSLAARLRYILDRIGRSINCFRTTESAGILPKKKCKESSPEVPKSQEVRVLEEASEVSSAVPDQELQLDEIGVSEQISEPAFDEPILDRSVPDKNATDDSVPENNVPDKNVSDKGIFYQELKLNKAQPPIEKSEVTHISEPKLHEVRKNEESEIDSSNHFSETSASTKAPLETQRQETIRVRTSNLDNIMNLVGELVINKGRLLQISQQYNLPELGEATGTLDKSISSLQDEVMRIRMVKIERVFSKFPRMVRDLSRKFNKNIEFEIEGQDTELDRTILDEISDPLVHLVRNSVDHGIELPDEREKTGKSEAGHIKLSARREKNNVIIEIEDDGKGIDVEVIKRKAIEKGVLSSFDAENLSEEEIRMLIFAPGFSTKDSPTEISGRGVGMDAVKTAVEKLGGKVRVYSKKGEFTRIRIDLPPTVAIIKSLLVDVGPETYAIPISNVVKALSVGSNDYKIVKETPLLYIRDKLIPIIELKEIFGIECEKLDQQIAIIVEKENEEVGLIVDSIIDQQEIVIKPLGNVLSNSKGFIGATILGDGRVIPIIDVSMLIKGDNDD</sequence>
<dbReference type="RefSeq" id="WP_082089252.1">
    <property type="nucleotide sequence ID" value="NZ_CP009516.1"/>
</dbReference>
<dbReference type="SUPFAM" id="SSF55874">
    <property type="entry name" value="ATPase domain of HSP90 chaperone/DNA topoisomerase II/histidine kinase"/>
    <property type="match status" value="1"/>
</dbReference>
<evidence type="ECO:0000256" key="3">
    <source>
        <dbReference type="ARBA" id="ARBA00012438"/>
    </source>
</evidence>
<evidence type="ECO:0000256" key="11">
    <source>
        <dbReference type="ARBA" id="ARBA00022840"/>
    </source>
</evidence>
<dbReference type="Gene3D" id="3.30.565.10">
    <property type="entry name" value="Histidine kinase-like ATPase, C-terminal domain"/>
    <property type="match status" value="1"/>
</dbReference>
<dbReference type="Gene3D" id="2.30.30.40">
    <property type="entry name" value="SH3 Domains"/>
    <property type="match status" value="1"/>
</dbReference>
<dbReference type="PANTHER" id="PTHR43395">
    <property type="entry name" value="SENSOR HISTIDINE KINASE CHEA"/>
    <property type="match status" value="1"/>
</dbReference>
<feature type="domain" description="Histidine kinase" evidence="15">
    <location>
        <begin position="634"/>
        <end position="834"/>
    </location>
</feature>
<feature type="domain" description="CheW-like" evidence="16">
    <location>
        <begin position="836"/>
        <end position="968"/>
    </location>
</feature>
<dbReference type="SMART" id="SM00387">
    <property type="entry name" value="HATPase_c"/>
    <property type="match status" value="1"/>
</dbReference>
<evidence type="ECO:0000256" key="10">
    <source>
        <dbReference type="ARBA" id="ARBA00022777"/>
    </source>
</evidence>
<dbReference type="CDD" id="cd00088">
    <property type="entry name" value="HPT"/>
    <property type="match status" value="1"/>
</dbReference>
<dbReference type="SUPFAM" id="SSF47384">
    <property type="entry name" value="Homodimeric domain of signal transducing histidine kinase"/>
    <property type="match status" value="1"/>
</dbReference>
<dbReference type="SUPFAM" id="SSF47226">
    <property type="entry name" value="Histidine-containing phosphotransfer domain, HPT domain"/>
    <property type="match status" value="1"/>
</dbReference>
<evidence type="ECO:0000313" key="19">
    <source>
        <dbReference type="Proteomes" id="UP000033101"/>
    </source>
</evidence>
<reference evidence="18 19" key="1">
    <citation type="submission" date="2014-07" db="EMBL/GenBank/DDBJ databases">
        <title>Methanogenic archaea and the global carbon cycle.</title>
        <authorList>
            <person name="Henriksen J.R."/>
            <person name="Luke J."/>
            <person name="Reinhart S."/>
            <person name="Benedict M.N."/>
            <person name="Youngblut N.D."/>
            <person name="Metcalf M.E."/>
            <person name="Whitaker R.J."/>
            <person name="Metcalf W.W."/>
        </authorList>
    </citation>
    <scope>NUCLEOTIDE SEQUENCE [LARGE SCALE GENOMIC DNA]</scope>
    <source>
        <strain evidence="18 19">HB-1</strain>
    </source>
</reference>
<evidence type="ECO:0000256" key="13">
    <source>
        <dbReference type="PROSITE-ProRule" id="PRU00110"/>
    </source>
</evidence>
<dbReference type="InterPro" id="IPR037006">
    <property type="entry name" value="CheA-like_homodim_sf"/>
</dbReference>
<dbReference type="InterPro" id="IPR002545">
    <property type="entry name" value="CheW-lke_dom"/>
</dbReference>
<feature type="compositionally biased region" description="Polar residues" evidence="14">
    <location>
        <begin position="565"/>
        <end position="577"/>
    </location>
</feature>
<keyword evidence="10 18" id="KW-0418">Kinase</keyword>
<dbReference type="GO" id="GO:0006935">
    <property type="term" value="P:chemotaxis"/>
    <property type="evidence" value="ECO:0007669"/>
    <property type="project" value="UniProtKB-KW"/>
</dbReference>
<dbReference type="CDD" id="cd00731">
    <property type="entry name" value="CheA_reg"/>
    <property type="match status" value="1"/>
</dbReference>
<dbReference type="PROSITE" id="PS50851">
    <property type="entry name" value="CHEW"/>
    <property type="match status" value="1"/>
</dbReference>
<evidence type="ECO:0000256" key="6">
    <source>
        <dbReference type="ARBA" id="ARBA00022500"/>
    </source>
</evidence>
<evidence type="ECO:0000259" key="16">
    <source>
        <dbReference type="PROSITE" id="PS50851"/>
    </source>
</evidence>
<dbReference type="AlphaFoldDB" id="A0A0E3S852"/>
<evidence type="ECO:0000256" key="8">
    <source>
        <dbReference type="ARBA" id="ARBA00022679"/>
    </source>
</evidence>
<dbReference type="PATRIC" id="fig|1434110.4.peg.1431"/>
<evidence type="ECO:0000259" key="17">
    <source>
        <dbReference type="PROSITE" id="PS50894"/>
    </source>
</evidence>
<proteinExistence type="predicted"/>
<dbReference type="SMART" id="SM00073">
    <property type="entry name" value="HPT"/>
    <property type="match status" value="1"/>
</dbReference>
<dbReference type="GeneID" id="24830319"/>
<evidence type="ECO:0000259" key="15">
    <source>
        <dbReference type="PROSITE" id="PS50109"/>
    </source>
</evidence>
<keyword evidence="8 18" id="KW-0808">Transferase</keyword>
<dbReference type="InterPro" id="IPR036890">
    <property type="entry name" value="HATPase_C_sf"/>
</dbReference>
<dbReference type="Pfam" id="PF01627">
    <property type="entry name" value="Hpt"/>
    <property type="match status" value="1"/>
</dbReference>
<dbReference type="InterPro" id="IPR004358">
    <property type="entry name" value="Sig_transdc_His_kin-like_C"/>
</dbReference>
<dbReference type="Pfam" id="PF01584">
    <property type="entry name" value="CheW"/>
    <property type="match status" value="1"/>
</dbReference>
<dbReference type="FunFam" id="3.30.565.10:FF:000016">
    <property type="entry name" value="Chemotaxis protein CheA, putative"/>
    <property type="match status" value="1"/>
</dbReference>
<dbReference type="InterPro" id="IPR051315">
    <property type="entry name" value="Bact_Chemotaxis_CheA"/>
</dbReference>
<organism evidence="18 19">
    <name type="scientific">Methanosarcina horonobensis HB-1 = JCM 15518</name>
    <dbReference type="NCBI Taxonomy" id="1434110"/>
    <lineage>
        <taxon>Archaea</taxon>
        <taxon>Methanobacteriati</taxon>
        <taxon>Methanobacteriota</taxon>
        <taxon>Stenosarchaea group</taxon>
        <taxon>Methanomicrobia</taxon>
        <taxon>Methanosarcinales</taxon>
        <taxon>Methanosarcinaceae</taxon>
        <taxon>Methanosarcina</taxon>
    </lineage>
</organism>
<dbReference type="GO" id="GO:0005737">
    <property type="term" value="C:cytoplasm"/>
    <property type="evidence" value="ECO:0007669"/>
    <property type="project" value="UniProtKB-SubCell"/>
</dbReference>
<keyword evidence="7 13" id="KW-0597">Phosphoprotein</keyword>
<keyword evidence="9" id="KW-0547">Nucleotide-binding</keyword>
<feature type="region of interest" description="Disordered" evidence="14">
    <location>
        <begin position="485"/>
        <end position="522"/>
    </location>
</feature>
<dbReference type="SUPFAM" id="SSF55052">
    <property type="entry name" value="CheY-binding domain of CheA"/>
    <property type="match status" value="2"/>
</dbReference>
<gene>
    <name evidence="18" type="ORF">MSHOH_1151</name>
</gene>
<dbReference type="InterPro" id="IPR004105">
    <property type="entry name" value="CheA-like_dim"/>
</dbReference>
<dbReference type="PANTHER" id="PTHR43395:SF10">
    <property type="entry name" value="CHEMOTAXIS PROTEIN CHEA"/>
    <property type="match status" value="1"/>
</dbReference>
<dbReference type="Pfam" id="PF02518">
    <property type="entry name" value="HATPase_c"/>
    <property type="match status" value="1"/>
</dbReference>
<evidence type="ECO:0000313" key="18">
    <source>
        <dbReference type="EMBL" id="AKB77634.1"/>
    </source>
</evidence>
<comment type="catalytic activity">
    <reaction evidence="1">
        <text>ATP + protein L-histidine = ADP + protein N-phospho-L-histidine.</text>
        <dbReference type="EC" id="2.7.13.3"/>
    </reaction>
</comment>
<evidence type="ECO:0000256" key="2">
    <source>
        <dbReference type="ARBA" id="ARBA00004496"/>
    </source>
</evidence>
<evidence type="ECO:0000256" key="9">
    <source>
        <dbReference type="ARBA" id="ARBA00022741"/>
    </source>
</evidence>
<dbReference type="Proteomes" id="UP000033101">
    <property type="component" value="Chromosome"/>
</dbReference>
<dbReference type="EC" id="2.7.13.3" evidence="3"/>
<dbReference type="InterPro" id="IPR003594">
    <property type="entry name" value="HATPase_dom"/>
</dbReference>
<keyword evidence="11" id="KW-0067">ATP-binding</keyword>
<dbReference type="PROSITE" id="PS50894">
    <property type="entry name" value="HPT"/>
    <property type="match status" value="1"/>
</dbReference>
<keyword evidence="6" id="KW-0145">Chemotaxis</keyword>
<keyword evidence="19" id="KW-1185">Reference proteome</keyword>
<dbReference type="STRING" id="1434110.MSHOH_1151"/>
<dbReference type="SMART" id="SM01231">
    <property type="entry name" value="H-kinase_dim"/>
    <property type="match status" value="1"/>
</dbReference>
<evidence type="ECO:0000256" key="14">
    <source>
        <dbReference type="SAM" id="MobiDB-lite"/>
    </source>
</evidence>
<evidence type="ECO:0000256" key="12">
    <source>
        <dbReference type="ARBA" id="ARBA00023012"/>
    </source>
</evidence>
<dbReference type="SMART" id="SM00260">
    <property type="entry name" value="CheW"/>
    <property type="match status" value="1"/>
</dbReference>
<dbReference type="Gene3D" id="1.20.120.160">
    <property type="entry name" value="HPT domain"/>
    <property type="match status" value="1"/>
</dbReference>
<keyword evidence="12" id="KW-0902">Two-component regulatory system</keyword>
<dbReference type="InterPro" id="IPR008207">
    <property type="entry name" value="Sig_transdc_His_kin_Hpt_dom"/>
</dbReference>
<dbReference type="Pfam" id="PF02895">
    <property type="entry name" value="H-kinase_dim"/>
    <property type="match status" value="1"/>
</dbReference>
<evidence type="ECO:0000256" key="5">
    <source>
        <dbReference type="ARBA" id="ARBA00022490"/>
    </source>
</evidence>
<dbReference type="InterPro" id="IPR036061">
    <property type="entry name" value="CheW-like_dom_sf"/>
</dbReference>
<dbReference type="InterPro" id="IPR005467">
    <property type="entry name" value="His_kinase_dom"/>
</dbReference>
<dbReference type="GO" id="GO:0005524">
    <property type="term" value="F:ATP binding"/>
    <property type="evidence" value="ECO:0007669"/>
    <property type="project" value="UniProtKB-KW"/>
</dbReference>
<feature type="region of interest" description="Disordered" evidence="14">
    <location>
        <begin position="539"/>
        <end position="586"/>
    </location>
</feature>
<keyword evidence="5" id="KW-0963">Cytoplasm</keyword>
<dbReference type="KEGG" id="mhor:MSHOH_1151"/>
<dbReference type="GO" id="GO:0000155">
    <property type="term" value="F:phosphorelay sensor kinase activity"/>
    <property type="evidence" value="ECO:0007669"/>
    <property type="project" value="InterPro"/>
</dbReference>
<dbReference type="Gene3D" id="3.30.70.1110">
    <property type="entry name" value="Histidine kinase CheA-like, P2 response regulator-binding domain"/>
    <property type="match status" value="2"/>
</dbReference>
<dbReference type="InterPro" id="IPR036641">
    <property type="entry name" value="HPT_dom_sf"/>
</dbReference>
<accession>A0A0E3S852</accession>
<dbReference type="Gene3D" id="1.10.287.560">
    <property type="entry name" value="Histidine kinase CheA-like, homodimeric domain"/>
    <property type="match status" value="1"/>
</dbReference>
<dbReference type="CDD" id="cd16916">
    <property type="entry name" value="HATPase_CheA-like"/>
    <property type="match status" value="1"/>
</dbReference>
<feature type="compositionally biased region" description="Basic and acidic residues" evidence="14">
    <location>
        <begin position="541"/>
        <end position="561"/>
    </location>
</feature>
<protein>
    <recommendedName>
        <fullName evidence="4">Chemotaxis protein CheA</fullName>
        <ecNumber evidence="3">2.7.13.3</ecNumber>
    </recommendedName>
</protein>
<comment type="subcellular location">
    <subcellularLocation>
        <location evidence="2">Cytoplasm</location>
    </subcellularLocation>
</comment>
<dbReference type="PRINTS" id="PR00344">
    <property type="entry name" value="BCTRLSENSOR"/>
</dbReference>
<dbReference type="PROSITE" id="PS50109">
    <property type="entry name" value="HIS_KIN"/>
    <property type="match status" value="1"/>
</dbReference>
<feature type="compositionally biased region" description="Basic and acidic residues" evidence="14">
    <location>
        <begin position="496"/>
        <end position="507"/>
    </location>
</feature>